<organism evidence="1 2">
    <name type="scientific">Tectimicrobiota bacterium</name>
    <dbReference type="NCBI Taxonomy" id="2528274"/>
    <lineage>
        <taxon>Bacteria</taxon>
        <taxon>Pseudomonadati</taxon>
        <taxon>Nitrospinota/Tectimicrobiota group</taxon>
        <taxon>Candidatus Tectimicrobiota</taxon>
    </lineage>
</organism>
<dbReference type="EMBL" id="VGLS01000043">
    <property type="protein sequence ID" value="MBM3222683.1"/>
    <property type="molecule type" value="Genomic_DNA"/>
</dbReference>
<name>A0A937VY47_UNCTE</name>
<protein>
    <submittedName>
        <fullName evidence="1">Uncharacterized protein</fullName>
    </submittedName>
</protein>
<evidence type="ECO:0000313" key="2">
    <source>
        <dbReference type="Proteomes" id="UP000712673"/>
    </source>
</evidence>
<evidence type="ECO:0000313" key="1">
    <source>
        <dbReference type="EMBL" id="MBM3222683.1"/>
    </source>
</evidence>
<comment type="caution">
    <text evidence="1">The sequence shown here is derived from an EMBL/GenBank/DDBJ whole genome shotgun (WGS) entry which is preliminary data.</text>
</comment>
<dbReference type="AlphaFoldDB" id="A0A937VY47"/>
<dbReference type="Proteomes" id="UP000712673">
    <property type="component" value="Unassembled WGS sequence"/>
</dbReference>
<reference evidence="1" key="1">
    <citation type="submission" date="2019-03" db="EMBL/GenBank/DDBJ databases">
        <title>Lake Tanganyika Metagenome-Assembled Genomes (MAGs).</title>
        <authorList>
            <person name="Tran P."/>
        </authorList>
    </citation>
    <scope>NUCLEOTIDE SEQUENCE</scope>
    <source>
        <strain evidence="1">K_DeepCast_65m_m2_066</strain>
    </source>
</reference>
<accession>A0A937VY47</accession>
<sequence length="161" mass="18029">MLRPSKPSTKKADTIEHRTRALAYEQALERLTSQVPDDREATIFYALALNATALPSDKTSRASAEAAREKLSTTHQQGAGLYNALHALDYMMYGYLQLGQDGAAKRVLDEILAIHKLDVENFAAAYAFAAIPARYALERRQWAEAAQLTLHPRDLAWQRFP</sequence>
<gene>
    <name evidence="1" type="ORF">FJZ47_02605</name>
</gene>
<proteinExistence type="predicted"/>